<proteinExistence type="predicted"/>
<feature type="region of interest" description="Disordered" evidence="1">
    <location>
        <begin position="225"/>
        <end position="296"/>
    </location>
</feature>
<name>A0A914V6X7_9BILA</name>
<organism evidence="3 4">
    <name type="scientific">Plectus sambesii</name>
    <dbReference type="NCBI Taxonomy" id="2011161"/>
    <lineage>
        <taxon>Eukaryota</taxon>
        <taxon>Metazoa</taxon>
        <taxon>Ecdysozoa</taxon>
        <taxon>Nematoda</taxon>
        <taxon>Chromadorea</taxon>
        <taxon>Plectida</taxon>
        <taxon>Plectina</taxon>
        <taxon>Plectoidea</taxon>
        <taxon>Plectidae</taxon>
        <taxon>Plectus</taxon>
    </lineage>
</organism>
<feature type="compositionally biased region" description="Basic and acidic residues" evidence="1">
    <location>
        <begin position="255"/>
        <end position="267"/>
    </location>
</feature>
<sequence length="490" mass="53732">MSSTWLSSRAQFCAIAFMLLHSVDACQSICQSPSCLPSCSLAQPHACGAKVFQPDEPATDQDLIRLLGGSTGLRELKTRGGDEVISQGNDLDCVGPEFACRWRNALPAENIDDFDWGYGEGSPDSEQWLLLTGSEILPQEPFFLTGSTPANPERSSALLSDVIGCQEANGRLSFKYWTSRSRVPGQQPTITLVISAAHFVNEPEGGFIVVGDIQLRALVKNSCGVTGSADDQENDQEGDQEYEEEQPVPVGGELELLRPKHPSKAESEENEVEENSSSVIDDVLPSTPTPTIKPSRKANVDSCKLLACDFQTAGNFCRLNPVGLGANGIGERVGWQVLLIRRNPTNPLTGIQAGYIKNPDGPIAVASFPDPRQEPEEENLQFSLESGMLHFTETHYLTFKKYLATAGVQLMVCLDPNAKKCFWKSAPLTFRATQAQRNRAWSTELIQIPQGSYKLFLLARYDNSQRFNAGQIGLGYVRLFRDAQLKIPLC</sequence>
<protein>
    <submittedName>
        <fullName evidence="4">MAM domain-containing protein</fullName>
    </submittedName>
</protein>
<dbReference type="WBParaSite" id="PSAMB.scaffold1604size39546.g14047.t1">
    <property type="protein sequence ID" value="PSAMB.scaffold1604size39546.g14047.t1"/>
    <property type="gene ID" value="PSAMB.scaffold1604size39546.g14047"/>
</dbReference>
<dbReference type="Proteomes" id="UP000887566">
    <property type="component" value="Unplaced"/>
</dbReference>
<keyword evidence="2" id="KW-0732">Signal</keyword>
<evidence type="ECO:0000313" key="3">
    <source>
        <dbReference type="Proteomes" id="UP000887566"/>
    </source>
</evidence>
<evidence type="ECO:0000256" key="1">
    <source>
        <dbReference type="SAM" id="MobiDB-lite"/>
    </source>
</evidence>
<evidence type="ECO:0000256" key="2">
    <source>
        <dbReference type="SAM" id="SignalP"/>
    </source>
</evidence>
<accession>A0A914V6X7</accession>
<reference evidence="4" key="1">
    <citation type="submission" date="2022-11" db="UniProtKB">
        <authorList>
            <consortium name="WormBaseParasite"/>
        </authorList>
    </citation>
    <scope>IDENTIFICATION</scope>
</reference>
<dbReference type="AlphaFoldDB" id="A0A914V6X7"/>
<evidence type="ECO:0000313" key="4">
    <source>
        <dbReference type="WBParaSite" id="PSAMB.scaffold1604size39546.g14047.t1"/>
    </source>
</evidence>
<feature type="signal peptide" evidence="2">
    <location>
        <begin position="1"/>
        <end position="25"/>
    </location>
</feature>
<feature type="chain" id="PRO_5037938650" evidence="2">
    <location>
        <begin position="26"/>
        <end position="490"/>
    </location>
</feature>
<keyword evidence="3" id="KW-1185">Reference proteome</keyword>
<feature type="compositionally biased region" description="Acidic residues" evidence="1">
    <location>
        <begin position="230"/>
        <end position="246"/>
    </location>
</feature>